<reference evidence="5" key="1">
    <citation type="journal article" date="2013" name="Proc. Natl. Acad. Sci. U.S.A.">
        <title>Mapping gene clusters within arrayed metagenomic libraries to expand the structural diversity of biomedically relevant natural products.</title>
        <authorList>
            <person name="Owen J.G."/>
            <person name="Reddy B.V."/>
            <person name="Ternei M.A."/>
            <person name="Charlop-Powers Z."/>
            <person name="Calle P.Y."/>
            <person name="Kim J.H."/>
            <person name="Brady S.F."/>
        </authorList>
    </citation>
    <scope>NUCLEOTIDE SEQUENCE</scope>
</reference>
<dbReference type="GO" id="GO:0044550">
    <property type="term" value="P:secondary metabolite biosynthetic process"/>
    <property type="evidence" value="ECO:0007669"/>
    <property type="project" value="TreeGrafter"/>
</dbReference>
<protein>
    <submittedName>
        <fullName evidence="5">Non-ribosomal peptide synthetase</fullName>
    </submittedName>
</protein>
<dbReference type="EMBL" id="KF264557">
    <property type="protein sequence ID" value="AGS49839.1"/>
    <property type="molecule type" value="Genomic_DNA"/>
</dbReference>
<dbReference type="InterPro" id="IPR009081">
    <property type="entry name" value="PP-bd_ACP"/>
</dbReference>
<evidence type="ECO:0000259" key="4">
    <source>
        <dbReference type="PROSITE" id="PS50075"/>
    </source>
</evidence>
<evidence type="ECO:0000313" key="5">
    <source>
        <dbReference type="EMBL" id="AGS49839.1"/>
    </source>
</evidence>
<dbReference type="GO" id="GO:0043041">
    <property type="term" value="P:amino acid activation for nonribosomal peptide biosynthetic process"/>
    <property type="evidence" value="ECO:0007669"/>
    <property type="project" value="TreeGrafter"/>
</dbReference>
<dbReference type="PANTHER" id="PTHR45527:SF1">
    <property type="entry name" value="FATTY ACID SYNTHASE"/>
    <property type="match status" value="1"/>
</dbReference>
<evidence type="ECO:0000256" key="3">
    <source>
        <dbReference type="SAM" id="MobiDB-lite"/>
    </source>
</evidence>
<keyword evidence="1" id="KW-0596">Phosphopantetheine</keyword>
<evidence type="ECO:0000256" key="1">
    <source>
        <dbReference type="ARBA" id="ARBA00022450"/>
    </source>
</evidence>
<dbReference type="InterPro" id="IPR036736">
    <property type="entry name" value="ACP-like_sf"/>
</dbReference>
<dbReference type="InterPro" id="IPR029058">
    <property type="entry name" value="AB_hydrolase_fold"/>
</dbReference>
<dbReference type="Gene3D" id="3.40.50.1820">
    <property type="entry name" value="alpha/beta hydrolase"/>
    <property type="match status" value="1"/>
</dbReference>
<dbReference type="SMART" id="SM00823">
    <property type="entry name" value="PKS_PP"/>
    <property type="match status" value="1"/>
</dbReference>
<dbReference type="GO" id="GO:0031177">
    <property type="term" value="F:phosphopantetheine binding"/>
    <property type="evidence" value="ECO:0007669"/>
    <property type="project" value="InterPro"/>
</dbReference>
<keyword evidence="2" id="KW-0597">Phosphoprotein</keyword>
<dbReference type="InterPro" id="IPR020806">
    <property type="entry name" value="PKS_PP-bd"/>
</dbReference>
<dbReference type="AlphaFoldDB" id="S5UBR8"/>
<dbReference type="Pfam" id="PF00550">
    <property type="entry name" value="PP-binding"/>
    <property type="match status" value="1"/>
</dbReference>
<feature type="region of interest" description="Disordered" evidence="3">
    <location>
        <begin position="82"/>
        <end position="101"/>
    </location>
</feature>
<feature type="domain" description="Carrier" evidence="4">
    <location>
        <begin position="10"/>
        <end position="85"/>
    </location>
</feature>
<evidence type="ECO:0000256" key="2">
    <source>
        <dbReference type="ARBA" id="ARBA00022553"/>
    </source>
</evidence>
<dbReference type="SUPFAM" id="SSF47336">
    <property type="entry name" value="ACP-like"/>
    <property type="match status" value="1"/>
</dbReference>
<dbReference type="PANTHER" id="PTHR45527">
    <property type="entry name" value="NONRIBOSOMAL PEPTIDE SYNTHETASE"/>
    <property type="match status" value="1"/>
</dbReference>
<proteinExistence type="predicted"/>
<organism evidence="5">
    <name type="scientific">uncultured bacterium esnapd17</name>
    <dbReference type="NCBI Taxonomy" id="1366598"/>
    <lineage>
        <taxon>Bacteria</taxon>
        <taxon>environmental samples</taxon>
    </lineage>
</organism>
<feature type="non-terminal residue" evidence="5">
    <location>
        <position position="1"/>
    </location>
</feature>
<sequence>ARRVRAPFREPGNDLERTIAELWSEVLGEERLGADDSFLDLGGTSLHAGRVLSRLRERTGLPVSLQDIFFFPTPAGLARLLGSREPVQSGPALPKIGRRSR</sequence>
<name>S5UBR8_9BACT</name>
<accession>S5UBR8</accession>
<dbReference type="GO" id="GO:0005737">
    <property type="term" value="C:cytoplasm"/>
    <property type="evidence" value="ECO:0007669"/>
    <property type="project" value="TreeGrafter"/>
</dbReference>
<dbReference type="PROSITE" id="PS50075">
    <property type="entry name" value="CARRIER"/>
    <property type="match status" value="1"/>
</dbReference>